<evidence type="ECO:0000256" key="1">
    <source>
        <dbReference type="ARBA" id="ARBA00004117"/>
    </source>
</evidence>
<dbReference type="Pfam" id="PF02049">
    <property type="entry name" value="FliE"/>
    <property type="match status" value="1"/>
</dbReference>
<keyword evidence="3 4" id="KW-0975">Bacterial flagellum</keyword>
<evidence type="ECO:0000256" key="4">
    <source>
        <dbReference type="HAMAP-Rule" id="MF_00724"/>
    </source>
</evidence>
<evidence type="ECO:0000256" key="5">
    <source>
        <dbReference type="NCBIfam" id="TIGR00205"/>
    </source>
</evidence>
<evidence type="ECO:0000256" key="3">
    <source>
        <dbReference type="ARBA" id="ARBA00023143"/>
    </source>
</evidence>
<keyword evidence="6" id="KW-0282">Flagellum</keyword>
<accession>A0ABS2SR29</accession>
<proteinExistence type="inferred from homology"/>
<dbReference type="RefSeq" id="WP_239586571.1">
    <property type="nucleotide sequence ID" value="NZ_JAFBCV010000002.1"/>
</dbReference>
<keyword evidence="6" id="KW-0969">Cilium</keyword>
<dbReference type="InterPro" id="IPR001624">
    <property type="entry name" value="FliE"/>
</dbReference>
<comment type="similarity">
    <text evidence="2 4">Belongs to the FliE family.</text>
</comment>
<reference evidence="6" key="1">
    <citation type="submission" date="2021-01" db="EMBL/GenBank/DDBJ databases">
        <title>Genomic Encyclopedia of Type Strains, Phase IV (KMG-IV): sequencing the most valuable type-strain genomes for metagenomic binning, comparative biology and taxonomic classification.</title>
        <authorList>
            <person name="Goeker M."/>
        </authorList>
    </citation>
    <scope>NUCLEOTIDE SEQUENCE</scope>
    <source>
        <strain evidence="6">DSM 21943</strain>
    </source>
</reference>
<dbReference type="EMBL" id="JAFBCV010000002">
    <property type="protein sequence ID" value="MBM7837646.1"/>
    <property type="molecule type" value="Genomic_DNA"/>
</dbReference>
<dbReference type="PANTHER" id="PTHR34653">
    <property type="match status" value="1"/>
</dbReference>
<keyword evidence="6" id="KW-0966">Cell projection</keyword>
<dbReference type="Proteomes" id="UP001179280">
    <property type="component" value="Unassembled WGS sequence"/>
</dbReference>
<dbReference type="NCBIfam" id="TIGR00205">
    <property type="entry name" value="fliE"/>
    <property type="match status" value="1"/>
</dbReference>
<dbReference type="HAMAP" id="MF_00724">
    <property type="entry name" value="FliE"/>
    <property type="match status" value="1"/>
</dbReference>
<gene>
    <name evidence="4" type="primary">fliE</name>
    <name evidence="6" type="ORF">JOC54_000877</name>
</gene>
<sequence>MELVPLQGLVQLNQTSMVPKNSGVEQTAHSFQSALKTALTNVNDAQLASGAATQAMAQKKPIDLHEVMITANKASVSLQATLEIRNKAVEAYQEMMRMQV</sequence>
<keyword evidence="7" id="KW-1185">Reference proteome</keyword>
<dbReference type="PANTHER" id="PTHR34653:SF1">
    <property type="entry name" value="FLAGELLAR HOOK-BASAL BODY COMPLEX PROTEIN FLIE"/>
    <property type="match status" value="1"/>
</dbReference>
<protein>
    <recommendedName>
        <fullName evidence="4 5">Flagellar hook-basal body complex protein FliE</fullName>
    </recommendedName>
</protein>
<dbReference type="PRINTS" id="PR01006">
    <property type="entry name" value="FLGHOOKFLIE"/>
</dbReference>
<organism evidence="6 7">
    <name type="scientific">Shouchella xiaoxiensis</name>
    <dbReference type="NCBI Taxonomy" id="766895"/>
    <lineage>
        <taxon>Bacteria</taxon>
        <taxon>Bacillati</taxon>
        <taxon>Bacillota</taxon>
        <taxon>Bacilli</taxon>
        <taxon>Bacillales</taxon>
        <taxon>Bacillaceae</taxon>
        <taxon>Shouchella</taxon>
    </lineage>
</organism>
<evidence type="ECO:0000313" key="7">
    <source>
        <dbReference type="Proteomes" id="UP001179280"/>
    </source>
</evidence>
<evidence type="ECO:0000256" key="2">
    <source>
        <dbReference type="ARBA" id="ARBA00009272"/>
    </source>
</evidence>
<comment type="subcellular location">
    <subcellularLocation>
        <location evidence="1 4">Bacterial flagellum basal body</location>
    </subcellularLocation>
</comment>
<evidence type="ECO:0000313" key="6">
    <source>
        <dbReference type="EMBL" id="MBM7837646.1"/>
    </source>
</evidence>
<comment type="caution">
    <text evidence="6">The sequence shown here is derived from an EMBL/GenBank/DDBJ whole genome shotgun (WGS) entry which is preliminary data.</text>
</comment>
<name>A0ABS2SR29_9BACI</name>